<keyword evidence="3" id="KW-1185">Reference proteome</keyword>
<gene>
    <name evidence="2" type="ORF">V1264_005230</name>
</gene>
<feature type="region of interest" description="Disordered" evidence="1">
    <location>
        <begin position="1"/>
        <end position="39"/>
    </location>
</feature>
<evidence type="ECO:0000313" key="3">
    <source>
        <dbReference type="Proteomes" id="UP001374579"/>
    </source>
</evidence>
<sequence>MHITQGPAVECAPPCSTSGSPGNQAVSPAPPLMARSQESEDQVLKLSDHEREFLNAWFPHLESESYIIPPAHIDTVQERMAYIGEGERIQVLKTQQQIDIDESREVRDTVRIDTVLKNVHHCMNQIKNKAAREKEIMVLLTQAKFGVYGADTQSIYTGAAARNTNSVKAEPLNLEEDFVDLLAIHRERGIMMAAIIPQTEDDPLAVQEELKKAAAYLKQARDVVRRSVLGDLVTQPALHQAIVLPDTTRRCLEEVLLNMSDLQELQEGLSVEPGRNVSQICLCEDDMADQTRLDAWWRASLERNEGGDPAMDAATYTQLVARFSIPLTTVELFLSREPRLQLWTQGHLVHAVGMEHGRPMSCIALFPQQFQVLEETPDDDDVRILWGPTGTSKSVVLIIKGFFLLRKGCGTVFVLQTSRDGAAAAYLVGHQVRETAGQGAGSVQLVNMAGVREKDRYGQYQWTEEGKKKVQAWVEELCQHAQTHGRVHILADEAECDVIAEIYRALKQRHVRFTLWAAGVKLDVPADMERYVRKLTQPLRSPPAVVREVEQADDMKRGRVPAYTRPPVSAPCDGPPVLTVRHYDPGYSDRQGHEGLYPWRCARCGELVADMLRDLRVGCDDNAPHGQGGLTYSDVFVLGEMDCDTDTPDDRYLSPAPFIRGLESRGVPTRKVDYNDTAAVRQLAEMTSGPTQRAAGRGRDEAVTVVNENTVWGLERPVVVYLDSSGYSDADARGRLRSMSRSTAQVIWVKRVRT</sequence>
<feature type="compositionally biased region" description="Polar residues" evidence="1">
    <location>
        <begin position="15"/>
        <end position="26"/>
    </location>
</feature>
<evidence type="ECO:0000313" key="2">
    <source>
        <dbReference type="EMBL" id="KAK7095869.1"/>
    </source>
</evidence>
<name>A0AAN9G5W0_9CAEN</name>
<dbReference type="Proteomes" id="UP001374579">
    <property type="component" value="Unassembled WGS sequence"/>
</dbReference>
<proteinExistence type="predicted"/>
<evidence type="ECO:0000256" key="1">
    <source>
        <dbReference type="SAM" id="MobiDB-lite"/>
    </source>
</evidence>
<comment type="caution">
    <text evidence="2">The sequence shown here is derived from an EMBL/GenBank/DDBJ whole genome shotgun (WGS) entry which is preliminary data.</text>
</comment>
<reference evidence="2 3" key="1">
    <citation type="submission" date="2024-02" db="EMBL/GenBank/DDBJ databases">
        <title>Chromosome-scale genome assembly of the rough periwinkle Littorina saxatilis.</title>
        <authorList>
            <person name="De Jode A."/>
            <person name="Faria R."/>
            <person name="Formenti G."/>
            <person name="Sims Y."/>
            <person name="Smith T.P."/>
            <person name="Tracey A."/>
            <person name="Wood J.M.D."/>
            <person name="Zagrodzka Z.B."/>
            <person name="Johannesson K."/>
            <person name="Butlin R.K."/>
            <person name="Leder E.H."/>
        </authorList>
    </citation>
    <scope>NUCLEOTIDE SEQUENCE [LARGE SCALE GENOMIC DNA]</scope>
    <source>
        <strain evidence="2">Snail1</strain>
        <tissue evidence="2">Muscle</tissue>
    </source>
</reference>
<dbReference type="AlphaFoldDB" id="A0AAN9G5W0"/>
<dbReference type="EMBL" id="JBAMIC010000014">
    <property type="protein sequence ID" value="KAK7095869.1"/>
    <property type="molecule type" value="Genomic_DNA"/>
</dbReference>
<protein>
    <submittedName>
        <fullName evidence="2">Uncharacterized protein</fullName>
    </submittedName>
</protein>
<organism evidence="2 3">
    <name type="scientific">Littorina saxatilis</name>
    <dbReference type="NCBI Taxonomy" id="31220"/>
    <lineage>
        <taxon>Eukaryota</taxon>
        <taxon>Metazoa</taxon>
        <taxon>Spiralia</taxon>
        <taxon>Lophotrochozoa</taxon>
        <taxon>Mollusca</taxon>
        <taxon>Gastropoda</taxon>
        <taxon>Caenogastropoda</taxon>
        <taxon>Littorinimorpha</taxon>
        <taxon>Littorinoidea</taxon>
        <taxon>Littorinidae</taxon>
        <taxon>Littorina</taxon>
    </lineage>
</organism>
<accession>A0AAN9G5W0</accession>